<comment type="caution">
    <text evidence="2">The sequence shown here is derived from an EMBL/GenBank/DDBJ whole genome shotgun (WGS) entry which is preliminary data.</text>
</comment>
<protein>
    <submittedName>
        <fullName evidence="2">Uncharacterized protein</fullName>
    </submittedName>
</protein>
<evidence type="ECO:0000256" key="1">
    <source>
        <dbReference type="SAM" id="Phobius"/>
    </source>
</evidence>
<evidence type="ECO:0000313" key="2">
    <source>
        <dbReference type="EMBL" id="KKM81559.1"/>
    </source>
</evidence>
<feature type="transmembrane region" description="Helical" evidence="1">
    <location>
        <begin position="24"/>
        <end position="51"/>
    </location>
</feature>
<dbReference type="EMBL" id="LAZR01008003">
    <property type="protein sequence ID" value="KKM81559.1"/>
    <property type="molecule type" value="Genomic_DNA"/>
</dbReference>
<proteinExistence type="predicted"/>
<name>A0A0F9KHC9_9ZZZZ</name>
<gene>
    <name evidence="2" type="ORF">LCGC14_1328620</name>
</gene>
<sequence>MVDANACLAAGDCIVITNNQWYSFIGIFVVFGIVILILFLIAFFTPAMIFLKARFKKADIIYSVNRGQAGQFHIATNKFQGIAEVKGVGPFIISENSHTIEKKSKLVLYIVFGEFGATLPLEYAKVVQQLREMDYKVNNIEDLATLIGMEFDDKRKAWVEIPKDKLTEAQKKTQKEVSVSIEPYKTIKVHELAYMFPFNITPALIESKIQHMLALKMSMFNKMTPQLVMMFIMIMMGVTLAAVIAFKFLQNDPSGTTTIIERVVQTVPIANLTG</sequence>
<keyword evidence="1" id="KW-1133">Transmembrane helix</keyword>
<keyword evidence="1" id="KW-0812">Transmembrane</keyword>
<reference evidence="2" key="1">
    <citation type="journal article" date="2015" name="Nature">
        <title>Complex archaea that bridge the gap between prokaryotes and eukaryotes.</title>
        <authorList>
            <person name="Spang A."/>
            <person name="Saw J.H."/>
            <person name="Jorgensen S.L."/>
            <person name="Zaremba-Niedzwiedzka K."/>
            <person name="Martijn J."/>
            <person name="Lind A.E."/>
            <person name="van Eijk R."/>
            <person name="Schleper C."/>
            <person name="Guy L."/>
            <person name="Ettema T.J."/>
        </authorList>
    </citation>
    <scope>NUCLEOTIDE SEQUENCE</scope>
</reference>
<feature type="transmembrane region" description="Helical" evidence="1">
    <location>
        <begin position="227"/>
        <end position="249"/>
    </location>
</feature>
<organism evidence="2">
    <name type="scientific">marine sediment metagenome</name>
    <dbReference type="NCBI Taxonomy" id="412755"/>
    <lineage>
        <taxon>unclassified sequences</taxon>
        <taxon>metagenomes</taxon>
        <taxon>ecological metagenomes</taxon>
    </lineage>
</organism>
<keyword evidence="1" id="KW-0472">Membrane</keyword>
<dbReference type="AlphaFoldDB" id="A0A0F9KHC9"/>
<accession>A0A0F9KHC9</accession>